<dbReference type="OMA" id="REVQYSQ"/>
<dbReference type="OrthoDB" id="534815at2759"/>
<dbReference type="InterPro" id="IPR055148">
    <property type="entry name" value="ZW10_C_2"/>
</dbReference>
<dbReference type="STRING" id="945553.A0A0D2PHS8"/>
<sequence length="983" mass="108616">MAFPVPEHLPKRAIPIDVSSKILYKIDAATKDALNSSLASSWIGELDESIQATKQRIHDRIQSDLPTFNSQFEISKSIQARYESLKTRVDDLDSAISDPDEGLVHTLVKTLNVHSTLAQEASDTTAAYEGLSYLLKCRKSYAAVVTFGQSGNLPEAVIASREVDALLAKMPEFLQQTKVSSDLKNKFNVTKAWIQDQLSDAFPRSIIISPTEITVFTPIEVRGSGTMLQLSAILHSMSAPSLANHLAILRRDVLLYFVDHVLNQPYTLSIKPPTEKEARLSLIPAPPNNEDLSSRLNNVSIILGFLSKHIFPHLPSDESTQLKRSLSKPVTTSVLNNLLMPALPSSFGLLPAYLNLLKRAVRFEGDDVVHLLECDASDGPIKAWSDGVSGHYERRRRVEILEHARTEIMKPHDPNDTFDAFNEGGPETSLPSIVPFQVDEEDYKDDAWGLDEPATANGMDETADGWGLEDTVSTPMEESKDSWGLDETTSLTPVDSSMDGWGFEDDIEPEPGTTEPQLQREPAAMHVDLVDAANGKMEETEPDPADAWGWKEDGDLPAEEIPEDNVWDDPWANFPEVETIPERSPPLVSLATSVVSPKAATRLEKLASKNKKHLNGHSSTSSTPASSPVPPLEPRVLVTPSSPERSDHNPPPKSSRLNPGKRLADVITTSMPQETYKVPKGTKHIIKMVEIVIDESKLFFASQLFDSVSKDVSSPPGTVLVQAASSILNLYQALYPVKFAEELKLPERAMLFANSCLYMAGAVQRVEDTIYGQPTLKGKLTECRHRLQILGNSWFEDTVEKQCAEIDTILVAGAQGFTYTGDQDRYDECEMAVNETLKAIKRVAHRLKGILTKSKYYSTIGLLVETALSRILRDVLSLPDIPEIESHRLSELCRILNSTEGLFSEDAGQPSFVVAYVPSWLKFSYLSELLEASLVDITYLFEQGALVDFQVDELVPLVRALFADTPLRANTISKILALKPMSP</sequence>
<organism evidence="3 4">
    <name type="scientific">Hypholoma sublateritium (strain FD-334 SS-4)</name>
    <dbReference type="NCBI Taxonomy" id="945553"/>
    <lineage>
        <taxon>Eukaryota</taxon>
        <taxon>Fungi</taxon>
        <taxon>Dikarya</taxon>
        <taxon>Basidiomycota</taxon>
        <taxon>Agaricomycotina</taxon>
        <taxon>Agaricomycetes</taxon>
        <taxon>Agaricomycetidae</taxon>
        <taxon>Agaricales</taxon>
        <taxon>Agaricineae</taxon>
        <taxon>Strophariaceae</taxon>
        <taxon>Hypholoma</taxon>
    </lineage>
</organism>
<evidence type="ECO:0000256" key="1">
    <source>
        <dbReference type="SAM" id="MobiDB-lite"/>
    </source>
</evidence>
<feature type="region of interest" description="Disordered" evidence="1">
    <location>
        <begin position="537"/>
        <end position="569"/>
    </location>
</feature>
<feature type="region of interest" description="Disordered" evidence="1">
    <location>
        <begin position="608"/>
        <end position="661"/>
    </location>
</feature>
<dbReference type="AlphaFoldDB" id="A0A0D2PHS8"/>
<protein>
    <recommendedName>
        <fullName evidence="2">ZW10 C-terminal helical domain-containing protein</fullName>
    </recommendedName>
</protein>
<reference evidence="4" key="1">
    <citation type="submission" date="2014-04" db="EMBL/GenBank/DDBJ databases">
        <title>Evolutionary Origins and Diversification of the Mycorrhizal Mutualists.</title>
        <authorList>
            <consortium name="DOE Joint Genome Institute"/>
            <consortium name="Mycorrhizal Genomics Consortium"/>
            <person name="Kohler A."/>
            <person name="Kuo A."/>
            <person name="Nagy L.G."/>
            <person name="Floudas D."/>
            <person name="Copeland A."/>
            <person name="Barry K.W."/>
            <person name="Cichocki N."/>
            <person name="Veneault-Fourrey C."/>
            <person name="LaButti K."/>
            <person name="Lindquist E.A."/>
            <person name="Lipzen A."/>
            <person name="Lundell T."/>
            <person name="Morin E."/>
            <person name="Murat C."/>
            <person name="Riley R."/>
            <person name="Ohm R."/>
            <person name="Sun H."/>
            <person name="Tunlid A."/>
            <person name="Henrissat B."/>
            <person name="Grigoriev I.V."/>
            <person name="Hibbett D.S."/>
            <person name="Martin F."/>
        </authorList>
    </citation>
    <scope>NUCLEOTIDE SEQUENCE [LARGE SCALE GENOMIC DNA]</scope>
    <source>
        <strain evidence="4">FD-334 SS-4</strain>
    </source>
</reference>
<accession>A0A0D2PHS8</accession>
<dbReference type="Pfam" id="PF22766">
    <property type="entry name" value="ZW10_C2"/>
    <property type="match status" value="1"/>
</dbReference>
<keyword evidence="4" id="KW-1185">Reference proteome</keyword>
<dbReference type="GO" id="GO:0006888">
    <property type="term" value="P:endoplasmic reticulum to Golgi vesicle-mediated transport"/>
    <property type="evidence" value="ECO:0007669"/>
    <property type="project" value="TreeGrafter"/>
</dbReference>
<dbReference type="PANTHER" id="PTHR12205:SF0">
    <property type="entry name" value="CENTROMERE_KINETOCHORE PROTEIN ZW10 HOMOLOG"/>
    <property type="match status" value="1"/>
</dbReference>
<dbReference type="GO" id="GO:0005737">
    <property type="term" value="C:cytoplasm"/>
    <property type="evidence" value="ECO:0007669"/>
    <property type="project" value="GOC"/>
</dbReference>
<feature type="domain" description="ZW10 C-terminal helical" evidence="2">
    <location>
        <begin position="832"/>
        <end position="975"/>
    </location>
</feature>
<dbReference type="EMBL" id="KN817522">
    <property type="protein sequence ID" value="KJA28051.1"/>
    <property type="molecule type" value="Genomic_DNA"/>
</dbReference>
<evidence type="ECO:0000259" key="2">
    <source>
        <dbReference type="Pfam" id="PF22766"/>
    </source>
</evidence>
<dbReference type="GO" id="GO:1990423">
    <property type="term" value="C:RZZ complex"/>
    <property type="evidence" value="ECO:0007669"/>
    <property type="project" value="TreeGrafter"/>
</dbReference>
<evidence type="ECO:0000313" key="3">
    <source>
        <dbReference type="EMBL" id="KJA28051.1"/>
    </source>
</evidence>
<dbReference type="Proteomes" id="UP000054270">
    <property type="component" value="Unassembled WGS sequence"/>
</dbReference>
<name>A0A0D2PHS8_HYPSF</name>
<evidence type="ECO:0000313" key="4">
    <source>
        <dbReference type="Proteomes" id="UP000054270"/>
    </source>
</evidence>
<proteinExistence type="predicted"/>
<dbReference type="PANTHER" id="PTHR12205">
    <property type="entry name" value="CENTROMERE/KINETOCHORE PROTEIN ZW10"/>
    <property type="match status" value="1"/>
</dbReference>
<dbReference type="InterPro" id="IPR046362">
    <property type="entry name" value="Zw10/DSL1_C_sf"/>
</dbReference>
<dbReference type="GO" id="GO:0007094">
    <property type="term" value="P:mitotic spindle assembly checkpoint signaling"/>
    <property type="evidence" value="ECO:0007669"/>
    <property type="project" value="TreeGrafter"/>
</dbReference>
<gene>
    <name evidence="3" type="ORF">HYPSUDRAFT_178205</name>
</gene>
<feature type="region of interest" description="Disordered" evidence="1">
    <location>
        <begin position="448"/>
        <end position="522"/>
    </location>
</feature>
<dbReference type="Gene3D" id="1.10.357.150">
    <property type="match status" value="1"/>
</dbReference>
<feature type="compositionally biased region" description="Acidic residues" evidence="1">
    <location>
        <begin position="555"/>
        <end position="567"/>
    </location>
</feature>